<organism evidence="1 2">
    <name type="scientific">Marinibactrum halimedae</name>
    <dbReference type="NCBI Taxonomy" id="1444977"/>
    <lineage>
        <taxon>Bacteria</taxon>
        <taxon>Pseudomonadati</taxon>
        <taxon>Pseudomonadota</taxon>
        <taxon>Gammaproteobacteria</taxon>
        <taxon>Cellvibrionales</taxon>
        <taxon>Cellvibrionaceae</taxon>
        <taxon>Marinibactrum</taxon>
    </lineage>
</organism>
<keyword evidence="2" id="KW-1185">Reference proteome</keyword>
<accession>A0AA37WP38</accession>
<proteinExistence type="predicted"/>
<comment type="caution">
    <text evidence="1">The sequence shown here is derived from an EMBL/GenBank/DDBJ whole genome shotgun (WGS) entry which is preliminary data.</text>
</comment>
<reference evidence="1 2" key="1">
    <citation type="journal article" date="2014" name="Int. J. Syst. Evol. Microbiol.">
        <title>Complete genome sequence of Corynebacterium casei LMG S-19264T (=DSM 44701T), isolated from a smear-ripened cheese.</title>
        <authorList>
            <consortium name="US DOE Joint Genome Institute (JGI-PGF)"/>
            <person name="Walter F."/>
            <person name="Albersmeier A."/>
            <person name="Kalinowski J."/>
            <person name="Ruckert C."/>
        </authorList>
    </citation>
    <scope>NUCLEOTIDE SEQUENCE [LARGE SCALE GENOMIC DNA]</scope>
    <source>
        <strain evidence="1 2">NBRC 110095</strain>
    </source>
</reference>
<protein>
    <submittedName>
        <fullName evidence="1">Uncharacterized protein</fullName>
    </submittedName>
</protein>
<dbReference type="EMBL" id="BSPD01000100">
    <property type="protein sequence ID" value="GLS28070.1"/>
    <property type="molecule type" value="Genomic_DNA"/>
</dbReference>
<gene>
    <name evidence="1" type="ORF">GCM10007877_37890</name>
</gene>
<evidence type="ECO:0000313" key="1">
    <source>
        <dbReference type="EMBL" id="GLS28070.1"/>
    </source>
</evidence>
<dbReference type="AlphaFoldDB" id="A0AA37WP38"/>
<name>A0AA37WP38_9GAMM</name>
<dbReference type="Proteomes" id="UP001156870">
    <property type="component" value="Unassembled WGS sequence"/>
</dbReference>
<sequence length="52" mass="5857">MLFGTRKNPKGPSLENPEKIVLDLSGSIMSFSVPRTNYKQRSFEVEGLLRST</sequence>
<evidence type="ECO:0000313" key="2">
    <source>
        <dbReference type="Proteomes" id="UP001156870"/>
    </source>
</evidence>